<reference evidence="2" key="1">
    <citation type="submission" date="2022-02" db="EMBL/GenBank/DDBJ databases">
        <authorList>
            <person name="King R."/>
        </authorList>
    </citation>
    <scope>NUCLEOTIDE SEQUENCE</scope>
</reference>
<evidence type="ECO:0000313" key="2">
    <source>
        <dbReference type="EMBL" id="CAH1637556.1"/>
    </source>
</evidence>
<feature type="compositionally biased region" description="Polar residues" evidence="1">
    <location>
        <begin position="507"/>
        <end position="528"/>
    </location>
</feature>
<sequence length="959" mass="107259">MTHCHISETKIDERFIRMLHKASTTQSTQVTGPLIVMETARAAQSNIKTPSPKGISLVFNQEENKRRKDLEDTMNIIKNSMFQKKFDALSLNTNASVEHIDTIPLIRSTRTVNDAISLKISETARTAAQKETHDTKSNSNVTGKILIKRHEQHAPKEPNENDCFKTGLGNTQPNEHGHVAARPTTSVNRSDSNIRDLFYMGDDSRIVDTGTNRTIAKNGKPVETVSARVHRERERNEVETTLSRTRHSFNGNQSTSQNKEPEHKISRKSFPNIFKKHSNVKNVEDSGFTKIVHNIVSKISTLSKHSNVGARDNTLDVKAKKITLDRETSNNTQVNRGVDSDSIENKRMQLEHRNFPRRLSSTGRPERCLTEIISMKQNKSDLFVTKASSNVHSDHFKTESKTESIRKCESVIKYNNIVTDIEPAIIIAKETSVSQKDRSLTTVASMKLKDLKDKPKIELLNTRETAQIGQNTHLLQSGSHIDEDTITKAKTIQDQSEHNLVIEEISDTQSDPNITTPERNRQSNPNKSSIEERSKGQTNLMIPETAKNNEIGHKPGRETSSPGIEGVSKVQAETAKQSGIDGITPQKLQIIDKNIILNIPSKSSADNANLIKSCFESKFETVMSRLPAVQNTSSQSDRYETENVVNKQSSNVQSVRKVMEAKVFISNESKRSLSKDSSQNRNCADETTNPSNSPKINESNRIKIEQNTTETIIKEGETSHKENTDENVTNGENIKISESMHTSAQTDSVLIIDDNEEQVPIISSENIYSHSHSDRNVIQFRLDNMNKLLYTPQSKKDDDLSGTSDKMCEAELNGSKYTFGSYSDYKRISDYKNAFCTKCPFCPQSEMGFSKIELPCAVSDSNESEFMSIDTDQTVQTTSASFDVSTSAFDDENQNVCDKIIMARELSEPSNASKTEGGPSQVTAASGNDTTIKDRIRALLFPPFINEDIIILKPSQKKK</sequence>
<gene>
    <name evidence="2" type="ORF">SPLIT_LOCUS2914</name>
</gene>
<feature type="region of interest" description="Disordered" evidence="1">
    <location>
        <begin position="908"/>
        <end position="928"/>
    </location>
</feature>
<feature type="region of interest" description="Disordered" evidence="1">
    <location>
        <begin position="504"/>
        <end position="564"/>
    </location>
</feature>
<dbReference type="Proteomes" id="UP001153321">
    <property type="component" value="Chromosome 16"/>
</dbReference>
<organism evidence="2 3">
    <name type="scientific">Spodoptera littoralis</name>
    <name type="common">Egyptian cotton leafworm</name>
    <dbReference type="NCBI Taxonomy" id="7109"/>
    <lineage>
        <taxon>Eukaryota</taxon>
        <taxon>Metazoa</taxon>
        <taxon>Ecdysozoa</taxon>
        <taxon>Arthropoda</taxon>
        <taxon>Hexapoda</taxon>
        <taxon>Insecta</taxon>
        <taxon>Pterygota</taxon>
        <taxon>Neoptera</taxon>
        <taxon>Endopterygota</taxon>
        <taxon>Lepidoptera</taxon>
        <taxon>Glossata</taxon>
        <taxon>Ditrysia</taxon>
        <taxon>Noctuoidea</taxon>
        <taxon>Noctuidae</taxon>
        <taxon>Amphipyrinae</taxon>
        <taxon>Spodoptera</taxon>
    </lineage>
</organism>
<feature type="region of interest" description="Disordered" evidence="1">
    <location>
        <begin position="630"/>
        <end position="651"/>
    </location>
</feature>
<evidence type="ECO:0000256" key="1">
    <source>
        <dbReference type="SAM" id="MobiDB-lite"/>
    </source>
</evidence>
<feature type="compositionally biased region" description="Polar residues" evidence="1">
    <location>
        <begin position="240"/>
        <end position="258"/>
    </location>
</feature>
<feature type="region of interest" description="Disordered" evidence="1">
    <location>
        <begin position="668"/>
        <end position="708"/>
    </location>
</feature>
<feature type="compositionally biased region" description="Polar residues" evidence="1">
    <location>
        <begin position="675"/>
        <end position="697"/>
    </location>
</feature>
<name>A0A9P0I171_SPOLI</name>
<proteinExistence type="predicted"/>
<dbReference type="AlphaFoldDB" id="A0A9P0I171"/>
<protein>
    <submittedName>
        <fullName evidence="2">Uncharacterized protein</fullName>
    </submittedName>
</protein>
<keyword evidence="3" id="KW-1185">Reference proteome</keyword>
<evidence type="ECO:0000313" key="3">
    <source>
        <dbReference type="Proteomes" id="UP001153321"/>
    </source>
</evidence>
<accession>A0A9P0I171</accession>
<feature type="region of interest" description="Disordered" evidence="1">
    <location>
        <begin position="231"/>
        <end position="268"/>
    </location>
</feature>
<dbReference type="EMBL" id="LR824547">
    <property type="protein sequence ID" value="CAH1637556.1"/>
    <property type="molecule type" value="Genomic_DNA"/>
</dbReference>